<reference evidence="4 5" key="1">
    <citation type="submission" date="2017-03" db="EMBL/GenBank/DDBJ databases">
        <title>An alternative strategy for trypanosome survival in the mammalian bloodstream revealed through genome and transcriptome analysis of the ubiquitous bovine parasite Trypanosoma (Megatrypanum) theileri.</title>
        <authorList>
            <person name="Kelly S."/>
            <person name="Ivens A."/>
            <person name="Mott A."/>
            <person name="O'Neill E."/>
            <person name="Emms D."/>
            <person name="Macleod O."/>
            <person name="Voorheis P."/>
            <person name="Matthews J."/>
            <person name="Matthews K."/>
            <person name="Carrington M."/>
        </authorList>
    </citation>
    <scope>NUCLEOTIDE SEQUENCE [LARGE SCALE GENOMIC DNA]</scope>
    <source>
        <strain evidence="4">Edinburgh</strain>
    </source>
</reference>
<dbReference type="EMBL" id="NBCO01000068">
    <property type="protein sequence ID" value="ORC83488.1"/>
    <property type="molecule type" value="Genomic_DNA"/>
</dbReference>
<evidence type="ECO:0000256" key="2">
    <source>
        <dbReference type="SAM" id="Phobius"/>
    </source>
</evidence>
<keyword evidence="2" id="KW-0472">Membrane</keyword>
<keyword evidence="5" id="KW-1185">Reference proteome</keyword>
<feature type="signal peptide" evidence="3">
    <location>
        <begin position="1"/>
        <end position="24"/>
    </location>
</feature>
<feature type="compositionally biased region" description="Basic and acidic residues" evidence="1">
    <location>
        <begin position="151"/>
        <end position="162"/>
    </location>
</feature>
<feature type="region of interest" description="Disordered" evidence="1">
    <location>
        <begin position="108"/>
        <end position="300"/>
    </location>
</feature>
<feature type="compositionally biased region" description="Polar residues" evidence="1">
    <location>
        <begin position="109"/>
        <end position="128"/>
    </location>
</feature>
<dbReference type="GeneID" id="39990947"/>
<comment type="caution">
    <text evidence="4">The sequence shown here is derived from an EMBL/GenBank/DDBJ whole genome shotgun (WGS) entry which is preliminary data.</text>
</comment>
<feature type="chain" id="PRO_5013275828" description="Mucin-associated surface protein (MASP)" evidence="3">
    <location>
        <begin position="25"/>
        <end position="342"/>
    </location>
</feature>
<dbReference type="RefSeq" id="XP_028877554.1">
    <property type="nucleotide sequence ID" value="XM_029031167.1"/>
</dbReference>
<dbReference type="Proteomes" id="UP000192257">
    <property type="component" value="Unassembled WGS sequence"/>
</dbReference>
<name>A0A1X0NG41_9TRYP</name>
<keyword evidence="2" id="KW-1133">Transmembrane helix</keyword>
<keyword evidence="2" id="KW-0812">Transmembrane</keyword>
<gene>
    <name evidence="4" type="ORF">TM35_000681200</name>
</gene>
<evidence type="ECO:0008006" key="6">
    <source>
        <dbReference type="Google" id="ProtNLM"/>
    </source>
</evidence>
<sequence>MMMMRRVMCVLAVVLCCACGCAMAAAAVASGSSSDGEVAHEDLDSSWNAGVKYDELVKAAGDVSWGQLGTGMSEEGKKIEKYYKCKNATDHKVPDINCSIWKEFRTEATSKPGSSVVPEQQAPQQMRQETGEQGADLTAGGIQANGVVGDVGREGANRRTEVSAESTPEGAVHSSTIDQQNNKGPLSDPAQDNGRNTGSLPDGSEAAGRTSSSQGATINDSSSIENQVTEGNTSTTVNATLVVSTDSPDSTNQSQVSDTTATNSISGADSHETNSTTAPSTENTTTEAPTTTPSPVPNAEINNIASTVQNKANVVDSSISPVWMGTAAPLLIVVVLVSVAVY</sequence>
<feature type="compositionally biased region" description="Polar residues" evidence="1">
    <location>
        <begin position="209"/>
        <end position="267"/>
    </location>
</feature>
<dbReference type="AlphaFoldDB" id="A0A1X0NG41"/>
<evidence type="ECO:0000256" key="1">
    <source>
        <dbReference type="SAM" id="MobiDB-lite"/>
    </source>
</evidence>
<evidence type="ECO:0000256" key="3">
    <source>
        <dbReference type="SAM" id="SignalP"/>
    </source>
</evidence>
<evidence type="ECO:0000313" key="4">
    <source>
        <dbReference type="EMBL" id="ORC83488.1"/>
    </source>
</evidence>
<dbReference type="VEuPathDB" id="TriTrypDB:TM35_000681200"/>
<proteinExistence type="predicted"/>
<feature type="transmembrane region" description="Helical" evidence="2">
    <location>
        <begin position="322"/>
        <end position="341"/>
    </location>
</feature>
<feature type="compositionally biased region" description="Polar residues" evidence="1">
    <location>
        <begin position="173"/>
        <end position="184"/>
    </location>
</feature>
<evidence type="ECO:0000313" key="5">
    <source>
        <dbReference type="Proteomes" id="UP000192257"/>
    </source>
</evidence>
<feature type="compositionally biased region" description="Low complexity" evidence="1">
    <location>
        <begin position="273"/>
        <end position="293"/>
    </location>
</feature>
<keyword evidence="3" id="KW-0732">Signal</keyword>
<organism evidence="4 5">
    <name type="scientific">Trypanosoma theileri</name>
    <dbReference type="NCBI Taxonomy" id="67003"/>
    <lineage>
        <taxon>Eukaryota</taxon>
        <taxon>Discoba</taxon>
        <taxon>Euglenozoa</taxon>
        <taxon>Kinetoplastea</taxon>
        <taxon>Metakinetoplastina</taxon>
        <taxon>Trypanosomatida</taxon>
        <taxon>Trypanosomatidae</taxon>
        <taxon>Trypanosoma</taxon>
    </lineage>
</organism>
<protein>
    <recommendedName>
        <fullName evidence="6">Mucin-associated surface protein (MASP)</fullName>
    </recommendedName>
</protein>
<accession>A0A1X0NG41</accession>